<reference evidence="1" key="1">
    <citation type="submission" date="2021-06" db="EMBL/GenBank/DDBJ databases">
        <title>Comparative genomics, transcriptomics and evolutionary studies reveal genomic signatures of adaptation to plant cell wall in hemibiotrophic fungi.</title>
        <authorList>
            <consortium name="DOE Joint Genome Institute"/>
            <person name="Baroncelli R."/>
            <person name="Diaz J.F."/>
            <person name="Benocci T."/>
            <person name="Peng M."/>
            <person name="Battaglia E."/>
            <person name="Haridas S."/>
            <person name="Andreopoulos W."/>
            <person name="Labutti K."/>
            <person name="Pangilinan J."/>
            <person name="Floch G.L."/>
            <person name="Makela M.R."/>
            <person name="Henrissat B."/>
            <person name="Grigoriev I.V."/>
            <person name="Crouch J.A."/>
            <person name="De Vries R.P."/>
            <person name="Sukno S.A."/>
            <person name="Thon M.R."/>
        </authorList>
    </citation>
    <scope>NUCLEOTIDE SEQUENCE</scope>
    <source>
        <strain evidence="1">CBS 102054</strain>
    </source>
</reference>
<name>A0AAJ0A565_9PEZI</name>
<comment type="caution">
    <text evidence="1">The sequence shown here is derived from an EMBL/GenBank/DDBJ whole genome shotgun (WGS) entry which is preliminary data.</text>
</comment>
<organism evidence="1 2">
    <name type="scientific">Colletotrichum phormii</name>
    <dbReference type="NCBI Taxonomy" id="359342"/>
    <lineage>
        <taxon>Eukaryota</taxon>
        <taxon>Fungi</taxon>
        <taxon>Dikarya</taxon>
        <taxon>Ascomycota</taxon>
        <taxon>Pezizomycotina</taxon>
        <taxon>Sordariomycetes</taxon>
        <taxon>Hypocreomycetidae</taxon>
        <taxon>Glomerellales</taxon>
        <taxon>Glomerellaceae</taxon>
        <taxon>Colletotrichum</taxon>
        <taxon>Colletotrichum acutatum species complex</taxon>
    </lineage>
</organism>
<proteinExistence type="predicted"/>
<evidence type="ECO:0000313" key="2">
    <source>
        <dbReference type="Proteomes" id="UP001243989"/>
    </source>
</evidence>
<dbReference type="AlphaFoldDB" id="A0AAJ0A565"/>
<gene>
    <name evidence="1" type="ORF">BDP81DRAFT_416492</name>
</gene>
<accession>A0AAJ0A565</accession>
<sequence length="80" mass="9232">MSSFPHSRWGCNKMKMSVFWARVLRGGMAWICCDVEWVRLQDVTSTWSLGRVKPRSLSLSFVCRIRAPPYLWACSSAPFC</sequence>
<keyword evidence="2" id="KW-1185">Reference proteome</keyword>
<dbReference type="GeneID" id="85474401"/>
<dbReference type="EMBL" id="JAHMHQ010000002">
    <property type="protein sequence ID" value="KAK1654790.1"/>
    <property type="molecule type" value="Genomic_DNA"/>
</dbReference>
<evidence type="ECO:0000313" key="1">
    <source>
        <dbReference type="EMBL" id="KAK1654790.1"/>
    </source>
</evidence>
<dbReference type="Proteomes" id="UP001243989">
    <property type="component" value="Unassembled WGS sequence"/>
</dbReference>
<protein>
    <submittedName>
        <fullName evidence="1">Uncharacterized protein</fullName>
    </submittedName>
</protein>
<dbReference type="RefSeq" id="XP_060450834.1">
    <property type="nucleotide sequence ID" value="XM_060589539.1"/>
</dbReference>